<organism evidence="1 2">
    <name type="scientific">Dichomitus squalens</name>
    <dbReference type="NCBI Taxonomy" id="114155"/>
    <lineage>
        <taxon>Eukaryota</taxon>
        <taxon>Fungi</taxon>
        <taxon>Dikarya</taxon>
        <taxon>Basidiomycota</taxon>
        <taxon>Agaricomycotina</taxon>
        <taxon>Agaricomycetes</taxon>
        <taxon>Polyporales</taxon>
        <taxon>Polyporaceae</taxon>
        <taxon>Dichomitus</taxon>
    </lineage>
</organism>
<keyword evidence="2" id="KW-1185">Reference proteome</keyword>
<proteinExistence type="predicted"/>
<dbReference type="EMBL" id="ML145085">
    <property type="protein sequence ID" value="TBU65098.1"/>
    <property type="molecule type" value="Genomic_DNA"/>
</dbReference>
<protein>
    <submittedName>
        <fullName evidence="1">Uncharacterized protein</fullName>
    </submittedName>
</protein>
<sequence>MNFSVHLLRCPSALFSSSVAGSGAPTCRTCRCLFGSILLARRDRFSSSLQSQISQPLLRPLPPAFPCYPTSDPSGDCTDVHRLWSVASFRANESGAMQGANFETFVLTNSTLSACFNSNVAWRALRSG</sequence>
<accession>A0A4V6MWZ6</accession>
<dbReference type="Proteomes" id="UP000292082">
    <property type="component" value="Unassembled WGS sequence"/>
</dbReference>
<evidence type="ECO:0000313" key="1">
    <source>
        <dbReference type="EMBL" id="TBU65098.1"/>
    </source>
</evidence>
<gene>
    <name evidence="1" type="ORF">BD310DRAFT_301037</name>
</gene>
<dbReference type="AlphaFoldDB" id="A0A4V6MWZ6"/>
<reference evidence="1 2" key="1">
    <citation type="submission" date="2019-01" db="EMBL/GenBank/DDBJ databases">
        <title>Draft genome sequences of three monokaryotic isolates of the white-rot basidiomycete fungus Dichomitus squalens.</title>
        <authorList>
            <consortium name="DOE Joint Genome Institute"/>
            <person name="Lopez S.C."/>
            <person name="Andreopoulos B."/>
            <person name="Pangilinan J."/>
            <person name="Lipzen A."/>
            <person name="Riley R."/>
            <person name="Ahrendt S."/>
            <person name="Ng V."/>
            <person name="Barry K."/>
            <person name="Daum C."/>
            <person name="Grigoriev I.V."/>
            <person name="Hilden K.S."/>
            <person name="Makela M.R."/>
            <person name="de Vries R.P."/>
        </authorList>
    </citation>
    <scope>NUCLEOTIDE SEQUENCE [LARGE SCALE GENOMIC DNA]</scope>
    <source>
        <strain evidence="1 2">CBS 464.89</strain>
    </source>
</reference>
<name>A0A4V6MWZ6_9APHY</name>
<evidence type="ECO:0000313" key="2">
    <source>
        <dbReference type="Proteomes" id="UP000292082"/>
    </source>
</evidence>